<keyword evidence="3" id="KW-1185">Reference proteome</keyword>
<accession>A0A4Q9PKD7</accession>
<organism evidence="2 3">
    <name type="scientific">Dichomitus squalens</name>
    <dbReference type="NCBI Taxonomy" id="114155"/>
    <lineage>
        <taxon>Eukaryota</taxon>
        <taxon>Fungi</taxon>
        <taxon>Dikarya</taxon>
        <taxon>Basidiomycota</taxon>
        <taxon>Agaricomycotina</taxon>
        <taxon>Agaricomycetes</taxon>
        <taxon>Polyporales</taxon>
        <taxon>Polyporaceae</taxon>
        <taxon>Dichomitus</taxon>
    </lineage>
</organism>
<feature type="compositionally biased region" description="Basic residues" evidence="1">
    <location>
        <begin position="233"/>
        <end position="247"/>
    </location>
</feature>
<reference evidence="2 3" key="1">
    <citation type="submission" date="2019-01" db="EMBL/GenBank/DDBJ databases">
        <title>Draft genome sequences of three monokaryotic isolates of the white-rot basidiomycete fungus Dichomitus squalens.</title>
        <authorList>
            <consortium name="DOE Joint Genome Institute"/>
            <person name="Lopez S.C."/>
            <person name="Andreopoulos B."/>
            <person name="Pangilinan J."/>
            <person name="Lipzen A."/>
            <person name="Riley R."/>
            <person name="Ahrendt S."/>
            <person name="Ng V."/>
            <person name="Barry K."/>
            <person name="Daum C."/>
            <person name="Grigoriev I.V."/>
            <person name="Hilden K.S."/>
            <person name="Makela M.R."/>
            <person name="de Vries R.P."/>
        </authorList>
    </citation>
    <scope>NUCLEOTIDE SEQUENCE [LARGE SCALE GENOMIC DNA]</scope>
    <source>
        <strain evidence="2 3">CBS 464.89</strain>
    </source>
</reference>
<evidence type="ECO:0000313" key="3">
    <source>
        <dbReference type="Proteomes" id="UP000292082"/>
    </source>
</evidence>
<dbReference type="Proteomes" id="UP000292082">
    <property type="component" value="Unassembled WGS sequence"/>
</dbReference>
<feature type="region of interest" description="Disordered" evidence="1">
    <location>
        <begin position="108"/>
        <end position="195"/>
    </location>
</feature>
<feature type="compositionally biased region" description="Low complexity" evidence="1">
    <location>
        <begin position="112"/>
        <end position="124"/>
    </location>
</feature>
<name>A0A4Q9PKD7_9APHY</name>
<feature type="compositionally biased region" description="Basic and acidic residues" evidence="1">
    <location>
        <begin position="157"/>
        <end position="184"/>
    </location>
</feature>
<gene>
    <name evidence="2" type="ORF">BD310DRAFT_935520</name>
</gene>
<feature type="region of interest" description="Disordered" evidence="1">
    <location>
        <begin position="216"/>
        <end position="256"/>
    </location>
</feature>
<evidence type="ECO:0000256" key="1">
    <source>
        <dbReference type="SAM" id="MobiDB-lite"/>
    </source>
</evidence>
<sequence length="256" mass="28290">MLTSNGRSSRIALYYVSLIGSAPEVSLEWRLAALVVGHLPHVARDPRSKPTGYIVLYSRNPPPPLRRMATVRSRASWLHTAELPIEGGLPQTSSSLSHTAAAAAACRTRGHSNAVSRSASSARNLIPKGYTRRLAPHTGTSRKDAHTARLPRGAGRLWDDRQHACQRDGRERGGCDQRSSHTESGRGCPSLLEHPTYARSDRNTYVRSVRGRRLPRSLSGWGPLYNARMGPPSRHRAFSRQRVQRRSVPKDAFVPS</sequence>
<evidence type="ECO:0000313" key="2">
    <source>
        <dbReference type="EMBL" id="TBU54582.1"/>
    </source>
</evidence>
<protein>
    <submittedName>
        <fullName evidence="2">Uncharacterized protein</fullName>
    </submittedName>
</protein>
<dbReference type="EMBL" id="ML145185">
    <property type="protein sequence ID" value="TBU54582.1"/>
    <property type="molecule type" value="Genomic_DNA"/>
</dbReference>
<dbReference type="AlphaFoldDB" id="A0A4Q9PKD7"/>
<proteinExistence type="predicted"/>